<dbReference type="EMBL" id="JAINUF010000021">
    <property type="protein sequence ID" value="KAJ8334470.1"/>
    <property type="molecule type" value="Genomic_DNA"/>
</dbReference>
<comment type="caution">
    <text evidence="2">The sequence shown here is derived from an EMBL/GenBank/DDBJ whole genome shotgun (WGS) entry which is preliminary data.</text>
</comment>
<evidence type="ECO:0000313" key="2">
    <source>
        <dbReference type="EMBL" id="KAJ8334470.1"/>
    </source>
</evidence>
<feature type="region of interest" description="Disordered" evidence="1">
    <location>
        <begin position="64"/>
        <end position="100"/>
    </location>
</feature>
<reference evidence="2" key="1">
    <citation type="journal article" date="2023" name="Science">
        <title>Genome structures resolve the early diversification of teleost fishes.</title>
        <authorList>
            <person name="Parey E."/>
            <person name="Louis A."/>
            <person name="Montfort J."/>
            <person name="Bouchez O."/>
            <person name="Roques C."/>
            <person name="Iampietro C."/>
            <person name="Lluch J."/>
            <person name="Castinel A."/>
            <person name="Donnadieu C."/>
            <person name="Desvignes T."/>
            <person name="Floi Bucao C."/>
            <person name="Jouanno E."/>
            <person name="Wen M."/>
            <person name="Mejri S."/>
            <person name="Dirks R."/>
            <person name="Jansen H."/>
            <person name="Henkel C."/>
            <person name="Chen W.J."/>
            <person name="Zahm M."/>
            <person name="Cabau C."/>
            <person name="Klopp C."/>
            <person name="Thompson A.W."/>
            <person name="Robinson-Rechavi M."/>
            <person name="Braasch I."/>
            <person name="Lecointre G."/>
            <person name="Bobe J."/>
            <person name="Postlethwait J.H."/>
            <person name="Berthelot C."/>
            <person name="Roest Crollius H."/>
            <person name="Guiguen Y."/>
        </authorList>
    </citation>
    <scope>NUCLEOTIDE SEQUENCE</scope>
    <source>
        <strain evidence="2">WJC10195</strain>
    </source>
</reference>
<dbReference type="AlphaFoldDB" id="A0A9Q1IBK2"/>
<dbReference type="Proteomes" id="UP001152622">
    <property type="component" value="Chromosome 21"/>
</dbReference>
<protein>
    <submittedName>
        <fullName evidence="2">Uncharacterized protein</fullName>
    </submittedName>
</protein>
<accession>A0A9Q1IBK2</accession>
<evidence type="ECO:0000313" key="3">
    <source>
        <dbReference type="Proteomes" id="UP001152622"/>
    </source>
</evidence>
<keyword evidence="3" id="KW-1185">Reference proteome</keyword>
<feature type="compositionally biased region" description="Basic and acidic residues" evidence="1">
    <location>
        <begin position="64"/>
        <end position="80"/>
    </location>
</feature>
<feature type="compositionally biased region" description="Polar residues" evidence="1">
    <location>
        <begin position="88"/>
        <end position="100"/>
    </location>
</feature>
<organism evidence="2 3">
    <name type="scientific">Synaphobranchus kaupii</name>
    <name type="common">Kaup's arrowtooth eel</name>
    <dbReference type="NCBI Taxonomy" id="118154"/>
    <lineage>
        <taxon>Eukaryota</taxon>
        <taxon>Metazoa</taxon>
        <taxon>Chordata</taxon>
        <taxon>Craniata</taxon>
        <taxon>Vertebrata</taxon>
        <taxon>Euteleostomi</taxon>
        <taxon>Actinopterygii</taxon>
        <taxon>Neopterygii</taxon>
        <taxon>Teleostei</taxon>
        <taxon>Anguilliformes</taxon>
        <taxon>Synaphobranchidae</taxon>
        <taxon>Synaphobranchus</taxon>
    </lineage>
</organism>
<evidence type="ECO:0000256" key="1">
    <source>
        <dbReference type="SAM" id="MobiDB-lite"/>
    </source>
</evidence>
<proteinExistence type="predicted"/>
<gene>
    <name evidence="2" type="ORF">SKAU_G00401090</name>
</gene>
<sequence>MITGVFTLFLIATIVKLVSNGRVWGILVFLLMVRAVAPAPWSPVFALRHGPADISLHSCCAEMPQRRSGDSSDADTEFKSGRKKMKGNLTSLTTGLQPLS</sequence>
<name>A0A9Q1IBK2_SYNKA</name>